<evidence type="ECO:0000256" key="7">
    <source>
        <dbReference type="SAM" id="Coils"/>
    </source>
</evidence>
<evidence type="ECO:0000256" key="4">
    <source>
        <dbReference type="ARBA" id="ARBA00025077"/>
    </source>
</evidence>
<comment type="subunit">
    <text evidence="2 5">Heterohexamer of two alpha and four beta subunits.</text>
</comment>
<dbReference type="SUPFAM" id="SSF46579">
    <property type="entry name" value="Prefoldin"/>
    <property type="match status" value="1"/>
</dbReference>
<organism evidence="8 9">
    <name type="scientific">Candidatus Parvarchaeum acidophilus ARMAN-5</name>
    <dbReference type="NCBI Taxonomy" id="662762"/>
    <lineage>
        <taxon>Archaea</taxon>
        <taxon>Candidatus Parvarchaeota</taxon>
        <taxon>Candidatus Parvarchaeum</taxon>
    </lineage>
</organism>
<dbReference type="EMBL" id="GG745573">
    <property type="protein sequence ID" value="EFD92568.1"/>
    <property type="molecule type" value="Genomic_DNA"/>
</dbReference>
<comment type="subcellular location">
    <subcellularLocation>
        <location evidence="5">Cytoplasm</location>
    </subcellularLocation>
</comment>
<evidence type="ECO:0000313" key="9">
    <source>
        <dbReference type="Proteomes" id="UP000009376"/>
    </source>
</evidence>
<reference evidence="8 9" key="1">
    <citation type="journal article" date="2010" name="Proc. Natl. Acad. Sci. U.S.A.">
        <title>Enigmatic, ultrasmall, uncultivated Archaea.</title>
        <authorList>
            <person name="Baker B.J."/>
            <person name="Comolli L.R."/>
            <person name="Dick G.J."/>
            <person name="Hauser L.J."/>
            <person name="Hyatt D."/>
            <person name="Dill B.D."/>
            <person name="Land M.L."/>
            <person name="Verberkmoes N.C."/>
            <person name="Hettich R.L."/>
            <person name="Banfield J.F."/>
        </authorList>
    </citation>
    <scope>NUCLEOTIDE SEQUENCE [LARGE SCALE GENOMIC DNA]</scope>
</reference>
<gene>
    <name evidence="5" type="primary">pfdA</name>
    <name evidence="8" type="ORF">BJBARM5_0713</name>
</gene>
<evidence type="ECO:0000256" key="1">
    <source>
        <dbReference type="ARBA" id="ARBA00010048"/>
    </source>
</evidence>
<dbReference type="GO" id="GO:0005737">
    <property type="term" value="C:cytoplasm"/>
    <property type="evidence" value="ECO:0007669"/>
    <property type="project" value="UniProtKB-SubCell"/>
</dbReference>
<evidence type="ECO:0000256" key="6">
    <source>
        <dbReference type="NCBIfam" id="TIGR00293"/>
    </source>
</evidence>
<keyword evidence="7" id="KW-0175">Coiled coil</keyword>
<dbReference type="Proteomes" id="UP000009376">
    <property type="component" value="Unassembled WGS sequence"/>
</dbReference>
<dbReference type="NCBIfam" id="TIGR00293">
    <property type="entry name" value="prefoldin subunit alpha"/>
    <property type="match status" value="1"/>
</dbReference>
<dbReference type="HAMAP" id="MF_00308">
    <property type="entry name" value="PfdA"/>
    <property type="match status" value="1"/>
</dbReference>
<dbReference type="AlphaFoldDB" id="D6GW43"/>
<dbReference type="GO" id="GO:0051082">
    <property type="term" value="F:unfolded protein binding"/>
    <property type="evidence" value="ECO:0007669"/>
    <property type="project" value="UniProtKB-UniRule"/>
</dbReference>
<dbReference type="Pfam" id="PF02996">
    <property type="entry name" value="Prefoldin"/>
    <property type="match status" value="1"/>
</dbReference>
<protein>
    <recommendedName>
        <fullName evidence="5 6">Prefoldin subunit alpha</fullName>
    </recommendedName>
    <alternativeName>
        <fullName evidence="5">GimC subunit alpha</fullName>
    </alternativeName>
</protein>
<dbReference type="InterPro" id="IPR009053">
    <property type="entry name" value="Prefoldin"/>
</dbReference>
<comment type="similarity">
    <text evidence="1">Belongs to the prefoldin subunit alpha family.</text>
</comment>
<dbReference type="GO" id="GO:0016272">
    <property type="term" value="C:prefoldin complex"/>
    <property type="evidence" value="ECO:0007669"/>
    <property type="project" value="UniProtKB-UniRule"/>
</dbReference>
<sequence>MEIDEEKLSNQLMEIEYIRRELENYVNALNSLQATQDNIARALDGLSGLKSNNDILIPYAQDIFIKGMIKEVDTALVGIGSGIFKSFSFKELKDKLEKDFSEVSENINSIASTIQSLQERGAKLEEEANKLYESYQSSLR</sequence>
<evidence type="ECO:0000256" key="2">
    <source>
        <dbReference type="ARBA" id="ARBA00011716"/>
    </source>
</evidence>
<dbReference type="Gene3D" id="1.10.287.370">
    <property type="match status" value="1"/>
</dbReference>
<name>D6GW43_PARA5</name>
<evidence type="ECO:0000256" key="3">
    <source>
        <dbReference type="ARBA" id="ARBA00023186"/>
    </source>
</evidence>
<proteinExistence type="inferred from homology"/>
<comment type="similarity">
    <text evidence="5">Belongs to the prefoldin alpha subunit family.</text>
</comment>
<dbReference type="InterPro" id="IPR011599">
    <property type="entry name" value="PFD_alpha_archaea"/>
</dbReference>
<comment type="function">
    <text evidence="4 5">Molecular chaperone capable of stabilizing a range of proteins. Seems to fulfill an ATP-independent, HSP70-like function in archaeal de novo protein folding.</text>
</comment>
<keyword evidence="3 5" id="KW-0143">Chaperone</keyword>
<dbReference type="GO" id="GO:0006457">
    <property type="term" value="P:protein folding"/>
    <property type="evidence" value="ECO:0007669"/>
    <property type="project" value="UniProtKB-UniRule"/>
</dbReference>
<evidence type="ECO:0000313" key="8">
    <source>
        <dbReference type="EMBL" id="EFD92568.1"/>
    </source>
</evidence>
<evidence type="ECO:0000256" key="5">
    <source>
        <dbReference type="HAMAP-Rule" id="MF_00308"/>
    </source>
</evidence>
<feature type="coiled-coil region" evidence="7">
    <location>
        <begin position="107"/>
        <end position="134"/>
    </location>
</feature>
<dbReference type="InterPro" id="IPR004127">
    <property type="entry name" value="Prefoldin_subunit_alpha"/>
</dbReference>
<accession>D6GW43</accession>
<keyword evidence="5" id="KW-0963">Cytoplasm</keyword>